<dbReference type="AlphaFoldDB" id="A0A9W7BFR4"/>
<evidence type="ECO:0000256" key="1">
    <source>
        <dbReference type="SAM" id="MobiDB-lite"/>
    </source>
</evidence>
<reference evidence="3" key="1">
    <citation type="journal article" date="2023" name="Commun. Biol.">
        <title>Genome analysis of Parmales, the sister group of diatoms, reveals the evolutionary specialization of diatoms from phago-mixotrophs to photoautotrophs.</title>
        <authorList>
            <person name="Ban H."/>
            <person name="Sato S."/>
            <person name="Yoshikawa S."/>
            <person name="Yamada K."/>
            <person name="Nakamura Y."/>
            <person name="Ichinomiya M."/>
            <person name="Sato N."/>
            <person name="Blanc-Mathieu R."/>
            <person name="Endo H."/>
            <person name="Kuwata A."/>
            <person name="Ogata H."/>
        </authorList>
    </citation>
    <scope>NUCLEOTIDE SEQUENCE [LARGE SCALE GENOMIC DNA]</scope>
</reference>
<feature type="region of interest" description="Disordered" evidence="1">
    <location>
        <begin position="1"/>
        <end position="24"/>
    </location>
</feature>
<proteinExistence type="predicted"/>
<organism evidence="2 3">
    <name type="scientific">Triparma laevis f. inornata</name>
    <dbReference type="NCBI Taxonomy" id="1714386"/>
    <lineage>
        <taxon>Eukaryota</taxon>
        <taxon>Sar</taxon>
        <taxon>Stramenopiles</taxon>
        <taxon>Ochrophyta</taxon>
        <taxon>Bolidophyceae</taxon>
        <taxon>Parmales</taxon>
        <taxon>Triparmaceae</taxon>
        <taxon>Triparma</taxon>
    </lineage>
</organism>
<accession>A0A9W7BFR4</accession>
<dbReference type="EMBL" id="BLQM01000358">
    <property type="protein sequence ID" value="GMH85345.1"/>
    <property type="molecule type" value="Genomic_DNA"/>
</dbReference>
<sequence>MSRKRGAGDEGNEDEKESIEIPPAESLSISTTVSTVLAVVDKFMFTESFMLHFVKYVPRDTLIRLRLATKGYRDAADALIDEGVESGVMIVHDGRDFSFNEQKLDARGVRS</sequence>
<evidence type="ECO:0000313" key="3">
    <source>
        <dbReference type="Proteomes" id="UP001162640"/>
    </source>
</evidence>
<comment type="caution">
    <text evidence="2">The sequence shown here is derived from an EMBL/GenBank/DDBJ whole genome shotgun (WGS) entry which is preliminary data.</text>
</comment>
<protein>
    <submittedName>
        <fullName evidence="2">Uncharacterized protein</fullName>
    </submittedName>
</protein>
<dbReference type="Proteomes" id="UP001162640">
    <property type="component" value="Unassembled WGS sequence"/>
</dbReference>
<evidence type="ECO:0000313" key="2">
    <source>
        <dbReference type="EMBL" id="GMH85345.1"/>
    </source>
</evidence>
<name>A0A9W7BFR4_9STRA</name>
<gene>
    <name evidence="2" type="ORF">TL16_g10199</name>
</gene>